<feature type="repeat" description="PPR" evidence="27">
    <location>
        <begin position="1564"/>
        <end position="1598"/>
    </location>
</feature>
<feature type="signal peptide" evidence="29">
    <location>
        <begin position="1"/>
        <end position="24"/>
    </location>
</feature>
<dbReference type="InterPro" id="IPR011990">
    <property type="entry name" value="TPR-like_helical_dom_sf"/>
</dbReference>
<evidence type="ECO:0000256" key="2">
    <source>
        <dbReference type="ARBA" id="ARBA00012513"/>
    </source>
</evidence>
<evidence type="ECO:0000256" key="12">
    <source>
        <dbReference type="ARBA" id="ARBA00022824"/>
    </source>
</evidence>
<dbReference type="InterPro" id="IPR002885">
    <property type="entry name" value="PPR_rpt"/>
</dbReference>
<evidence type="ECO:0000256" key="18">
    <source>
        <dbReference type="ARBA" id="ARBA00023157"/>
    </source>
</evidence>
<dbReference type="GO" id="GO:0006397">
    <property type="term" value="P:mRNA processing"/>
    <property type="evidence" value="ECO:0007669"/>
    <property type="project" value="UniProtKB-KW"/>
</dbReference>
<keyword evidence="19" id="KW-0804">Transcription</keyword>
<keyword evidence="8" id="KW-0677">Repeat</keyword>
<dbReference type="GO" id="GO:0005524">
    <property type="term" value="F:ATP binding"/>
    <property type="evidence" value="ECO:0007669"/>
    <property type="project" value="UniProtKB-KW"/>
</dbReference>
<feature type="chain" id="PRO_5022714474" description="non-specific serine/threonine protein kinase" evidence="29">
    <location>
        <begin position="25"/>
        <end position="2156"/>
    </location>
</feature>
<dbReference type="FunFam" id="1.25.40.10:FF:000073">
    <property type="entry name" value="Pentatricopeptide repeat-containing protein chloroplastic"/>
    <property type="match status" value="1"/>
</dbReference>
<dbReference type="GO" id="GO:0008380">
    <property type="term" value="P:RNA splicing"/>
    <property type="evidence" value="ECO:0007669"/>
    <property type="project" value="UniProtKB-KW"/>
</dbReference>
<feature type="repeat" description="PPR" evidence="27">
    <location>
        <begin position="1766"/>
        <end position="1800"/>
    </location>
</feature>
<keyword evidence="22" id="KW-0834">Unfolded protein response</keyword>
<feature type="repeat" description="PPR" evidence="27">
    <location>
        <begin position="1159"/>
        <end position="1193"/>
    </location>
</feature>
<evidence type="ECO:0000256" key="26">
    <source>
        <dbReference type="ARBA" id="ARBA00065357"/>
    </source>
</evidence>
<dbReference type="Pfam" id="PF13041">
    <property type="entry name" value="PPR_2"/>
    <property type="match status" value="4"/>
</dbReference>
<evidence type="ECO:0000256" key="20">
    <source>
        <dbReference type="ARBA" id="ARBA00023180"/>
    </source>
</evidence>
<evidence type="ECO:0000256" key="25">
    <source>
        <dbReference type="ARBA" id="ARBA00048679"/>
    </source>
</evidence>
<evidence type="ECO:0000256" key="27">
    <source>
        <dbReference type="PROSITE-ProRule" id="PRU00708"/>
    </source>
</evidence>
<dbReference type="InterPro" id="IPR038357">
    <property type="entry name" value="KEN_sf"/>
</dbReference>
<keyword evidence="17 28" id="KW-0472">Membrane</keyword>
<dbReference type="SMART" id="SM00220">
    <property type="entry name" value="S_TKc"/>
    <property type="match status" value="1"/>
</dbReference>
<accession>A0A5A7SKB8</accession>
<evidence type="ECO:0000256" key="11">
    <source>
        <dbReference type="ARBA" id="ARBA00022801"/>
    </source>
</evidence>
<dbReference type="Pfam" id="PF01535">
    <property type="entry name" value="PPR"/>
    <property type="match status" value="6"/>
</dbReference>
<keyword evidence="9" id="KW-0547">Nucleotide-binding</keyword>
<dbReference type="Proteomes" id="UP000321393">
    <property type="component" value="Unassembled WGS sequence"/>
</dbReference>
<dbReference type="InterPro" id="IPR011047">
    <property type="entry name" value="Quinoprotein_ADH-like_sf"/>
</dbReference>
<dbReference type="Gene3D" id="2.130.10.10">
    <property type="entry name" value="YVTN repeat-like/Quinoprotein amine dehydrogenase"/>
    <property type="match status" value="1"/>
</dbReference>
<comment type="subcellular location">
    <subcellularLocation>
        <location evidence="1">Endoplasmic reticulum membrane</location>
        <topology evidence="1">Single-pass type I membrane protein</topology>
    </subcellularLocation>
</comment>
<dbReference type="PROSITE" id="PS50011">
    <property type="entry name" value="PROTEIN_KINASE_DOM"/>
    <property type="match status" value="1"/>
</dbReference>
<dbReference type="FunFam" id="1.25.40.10:FF:000381">
    <property type="entry name" value="Pentatricopeptide repeat-containing protein"/>
    <property type="match status" value="1"/>
</dbReference>
<evidence type="ECO:0000256" key="16">
    <source>
        <dbReference type="ARBA" id="ARBA00023015"/>
    </source>
</evidence>
<keyword evidence="21" id="KW-0508">mRNA splicing</keyword>
<dbReference type="EMBL" id="SSTE01023086">
    <property type="protein sequence ID" value="KAA0025572.1"/>
    <property type="molecule type" value="Genomic_DNA"/>
</dbReference>
<dbReference type="GO" id="GO:0035556">
    <property type="term" value="P:intracellular signal transduction"/>
    <property type="evidence" value="ECO:0007669"/>
    <property type="project" value="UniProtKB-ARBA"/>
</dbReference>
<dbReference type="FunFam" id="1.25.40.10:FF:000196">
    <property type="entry name" value="Pentatricopeptide repeat-containing protein At4g14850"/>
    <property type="match status" value="1"/>
</dbReference>
<dbReference type="GO" id="GO:0002376">
    <property type="term" value="P:immune system process"/>
    <property type="evidence" value="ECO:0007669"/>
    <property type="project" value="UniProtKB-KW"/>
</dbReference>
<feature type="repeat" description="PPR" evidence="27">
    <location>
        <begin position="1261"/>
        <end position="1295"/>
    </location>
</feature>
<dbReference type="InterPro" id="IPR046848">
    <property type="entry name" value="E_motif"/>
</dbReference>
<evidence type="ECO:0000256" key="3">
    <source>
        <dbReference type="ARBA" id="ARBA00022527"/>
    </source>
</evidence>
<dbReference type="GO" id="GO:0006986">
    <property type="term" value="P:response to unfolded protein"/>
    <property type="evidence" value="ECO:0007669"/>
    <property type="project" value="UniProtKB-KW"/>
</dbReference>
<evidence type="ECO:0000259" key="30">
    <source>
        <dbReference type="PROSITE" id="PS50011"/>
    </source>
</evidence>
<dbReference type="SUPFAM" id="SSF56112">
    <property type="entry name" value="Protein kinase-like (PK-like)"/>
    <property type="match status" value="1"/>
</dbReference>
<dbReference type="InterPro" id="IPR008271">
    <property type="entry name" value="Ser/Thr_kinase_AS"/>
</dbReference>
<dbReference type="InterPro" id="IPR046960">
    <property type="entry name" value="PPR_At4g14850-like_plant"/>
</dbReference>
<dbReference type="InterPro" id="IPR000719">
    <property type="entry name" value="Prot_kinase_dom"/>
</dbReference>
<dbReference type="GO" id="GO:0009751">
    <property type="term" value="P:response to salicylic acid"/>
    <property type="evidence" value="ECO:0007669"/>
    <property type="project" value="UniProtKB-ARBA"/>
</dbReference>
<dbReference type="FunFam" id="1.10.510.10:FF:000463">
    <property type="entry name" value="Serine/threonine-protein kinase/endoribonuclease IRE1a"/>
    <property type="match status" value="1"/>
</dbReference>
<dbReference type="PROSITE" id="PS00108">
    <property type="entry name" value="PROTEIN_KINASE_ST"/>
    <property type="match status" value="1"/>
</dbReference>
<evidence type="ECO:0000256" key="1">
    <source>
        <dbReference type="ARBA" id="ARBA00004115"/>
    </source>
</evidence>
<dbReference type="GO" id="GO:0004540">
    <property type="term" value="F:RNA nuclease activity"/>
    <property type="evidence" value="ECO:0007669"/>
    <property type="project" value="InterPro"/>
</dbReference>
<dbReference type="FunFam" id="3.30.200.20:FF:000077">
    <property type="entry name" value="Putative Serine/threonine-protein kinase/endoribonuclease IRE1"/>
    <property type="match status" value="1"/>
</dbReference>
<dbReference type="PROSITE" id="PS51392">
    <property type="entry name" value="KEN"/>
    <property type="match status" value="1"/>
</dbReference>
<keyword evidence="3" id="KW-0723">Serine/threonine-protein kinase</keyword>
<dbReference type="Pfam" id="PF00069">
    <property type="entry name" value="Pkinase"/>
    <property type="match status" value="1"/>
</dbReference>
<evidence type="ECO:0000259" key="31">
    <source>
        <dbReference type="PROSITE" id="PS51392"/>
    </source>
</evidence>
<evidence type="ECO:0000256" key="28">
    <source>
        <dbReference type="SAM" id="Phobius"/>
    </source>
</evidence>
<comment type="subunit">
    <text evidence="26">Homodimer; disulfide-linked. Dimer formation is driven by hydrophobic interactions within the N-terminal luminal domains and stabilized by disulfide bridges.</text>
</comment>
<feature type="repeat" description="PPR" evidence="27">
    <location>
        <begin position="1463"/>
        <end position="1497"/>
    </location>
</feature>
<dbReference type="GO" id="GO:0003723">
    <property type="term" value="F:RNA binding"/>
    <property type="evidence" value="ECO:0007669"/>
    <property type="project" value="InterPro"/>
</dbReference>
<keyword evidence="14" id="KW-0391">Immunity</keyword>
<comment type="caution">
    <text evidence="32">The sequence shown here is derived from an EMBL/GenBank/DDBJ whole genome shotgun (WGS) entry which is preliminary data.</text>
</comment>
<keyword evidence="18" id="KW-1015">Disulfide bond</keyword>
<dbReference type="Gene3D" id="3.30.200.20">
    <property type="entry name" value="Phosphorylase Kinase, domain 1"/>
    <property type="match status" value="1"/>
</dbReference>
<evidence type="ECO:0000256" key="23">
    <source>
        <dbReference type="ARBA" id="ARBA00023268"/>
    </source>
</evidence>
<dbReference type="GO" id="GO:0004674">
    <property type="term" value="F:protein serine/threonine kinase activity"/>
    <property type="evidence" value="ECO:0007669"/>
    <property type="project" value="UniProtKB-KW"/>
</dbReference>
<dbReference type="InterPro" id="IPR015943">
    <property type="entry name" value="WD40/YVTN_repeat-like_dom_sf"/>
</dbReference>
<evidence type="ECO:0000256" key="8">
    <source>
        <dbReference type="ARBA" id="ARBA00022737"/>
    </source>
</evidence>
<dbReference type="GO" id="GO:0016787">
    <property type="term" value="F:hydrolase activity"/>
    <property type="evidence" value="ECO:0007669"/>
    <property type="project" value="UniProtKB-KW"/>
</dbReference>
<dbReference type="CDD" id="cd10422">
    <property type="entry name" value="RNase_Ire1"/>
    <property type="match status" value="1"/>
</dbReference>
<dbReference type="Gene3D" id="1.25.40.10">
    <property type="entry name" value="Tetratricopeptide repeat domain"/>
    <property type="match status" value="6"/>
</dbReference>
<dbReference type="SMART" id="SM00580">
    <property type="entry name" value="PUG"/>
    <property type="match status" value="1"/>
</dbReference>
<evidence type="ECO:0000256" key="19">
    <source>
        <dbReference type="ARBA" id="ARBA00023163"/>
    </source>
</evidence>
<dbReference type="SUPFAM" id="SSF50998">
    <property type="entry name" value="Quinoprotein alcohol dehydrogenase-like"/>
    <property type="match status" value="1"/>
</dbReference>
<dbReference type="Gene3D" id="1.20.1440.180">
    <property type="entry name" value="KEN domain"/>
    <property type="match status" value="1"/>
</dbReference>
<dbReference type="FunFam" id="1.25.40.10:FF:000344">
    <property type="entry name" value="Pentatricopeptide repeat-containing protein"/>
    <property type="match status" value="1"/>
</dbReference>
<evidence type="ECO:0000256" key="24">
    <source>
        <dbReference type="ARBA" id="ARBA00047899"/>
    </source>
</evidence>
<evidence type="ECO:0000256" key="4">
    <source>
        <dbReference type="ARBA" id="ARBA00022664"/>
    </source>
</evidence>
<name>A0A5A7SKB8_CUCMM</name>
<keyword evidence="12" id="KW-0256">Endoplasmic reticulum</keyword>
<dbReference type="GO" id="GO:0042742">
    <property type="term" value="P:defense response to bacterium"/>
    <property type="evidence" value="ECO:0007669"/>
    <property type="project" value="UniProtKB-ARBA"/>
</dbReference>
<dbReference type="GO" id="GO:0005789">
    <property type="term" value="C:endoplasmic reticulum membrane"/>
    <property type="evidence" value="ECO:0007669"/>
    <property type="project" value="UniProtKB-SubCell"/>
</dbReference>
<evidence type="ECO:0000256" key="15">
    <source>
        <dbReference type="ARBA" id="ARBA00022989"/>
    </source>
</evidence>
<feature type="repeat" description="PPR" evidence="27">
    <location>
        <begin position="1665"/>
        <end position="1699"/>
    </location>
</feature>
<keyword evidence="16" id="KW-0805">Transcription regulation</keyword>
<dbReference type="Pfam" id="PF20431">
    <property type="entry name" value="E_motif"/>
    <property type="match status" value="1"/>
</dbReference>
<reference evidence="32 33" key="1">
    <citation type="submission" date="2019-08" db="EMBL/GenBank/DDBJ databases">
        <title>Draft genome sequences of two oriental melons (Cucumis melo L. var makuwa).</title>
        <authorList>
            <person name="Kwon S.-Y."/>
        </authorList>
    </citation>
    <scope>NUCLEOTIDE SEQUENCE [LARGE SCALE GENOMIC DNA]</scope>
    <source>
        <strain evidence="33">cv. SW 3</strain>
        <tissue evidence="32">Leaf</tissue>
    </source>
</reference>
<evidence type="ECO:0000256" key="10">
    <source>
        <dbReference type="ARBA" id="ARBA00022777"/>
    </source>
</evidence>
<evidence type="ECO:0000256" key="14">
    <source>
        <dbReference type="ARBA" id="ARBA00022859"/>
    </source>
</evidence>
<evidence type="ECO:0000256" key="9">
    <source>
        <dbReference type="ARBA" id="ARBA00022741"/>
    </source>
</evidence>
<evidence type="ECO:0000313" key="33">
    <source>
        <dbReference type="Proteomes" id="UP000321393"/>
    </source>
</evidence>
<feature type="repeat" description="PPR" evidence="27">
    <location>
        <begin position="1362"/>
        <end position="1396"/>
    </location>
</feature>
<evidence type="ECO:0000256" key="17">
    <source>
        <dbReference type="ARBA" id="ARBA00023136"/>
    </source>
</evidence>
<dbReference type="Pfam" id="PF06479">
    <property type="entry name" value="Ribonuc_2-5A"/>
    <property type="match status" value="1"/>
</dbReference>
<dbReference type="PROSITE" id="PS51375">
    <property type="entry name" value="PPR"/>
    <property type="match status" value="7"/>
</dbReference>
<organism evidence="32 33">
    <name type="scientific">Cucumis melo var. makuwa</name>
    <name type="common">Oriental melon</name>
    <dbReference type="NCBI Taxonomy" id="1194695"/>
    <lineage>
        <taxon>Eukaryota</taxon>
        <taxon>Viridiplantae</taxon>
        <taxon>Streptophyta</taxon>
        <taxon>Embryophyta</taxon>
        <taxon>Tracheophyta</taxon>
        <taxon>Spermatophyta</taxon>
        <taxon>Magnoliopsida</taxon>
        <taxon>eudicotyledons</taxon>
        <taxon>Gunneridae</taxon>
        <taxon>Pentapetalae</taxon>
        <taxon>rosids</taxon>
        <taxon>fabids</taxon>
        <taxon>Cucurbitales</taxon>
        <taxon>Cucurbitaceae</taxon>
        <taxon>Benincaseae</taxon>
        <taxon>Cucumis</taxon>
    </lineage>
</organism>
<sequence>MRCRFFRRLWLFLLLISRFRSLTAESRTYDNLKFSQLDSYGENSDELAQIGGKSLLPLSLKSKGNTALIAASGGDIYLVDSDSKKIIWSFSSGTPIYSSYQSPTNYNKENASGSTRSPFFFDCGDDWELYIHTEHGRTKLPRTIDEVVRSTPYIFEDGSVMTGSRKTTVYEVNPVTGKLIRNHSSELSPSGLSNEDFSVLNGNSSKNNLANRDLIQPGLMKPIEQRLYITRTDYFLKSSFAGSEEVSWSLNVADIGATLVCPDGENPTNSVPLDSQNNGSFEFDFTPPLSCQSEVLVYRERSHVLTESFGHKMLSDSHNTDIVLPTSASSLMLPSQPSVKHSNIHPERLMLPGPAANIASLLEPNTISQLNDDSQALVPLPLMKINDSSAVQGHNIGTANVDFIAMVLNGPLGLFIALFITMFLGLINRGGALVAKLKQFLFKEKQPSTVSSKIVSSKKKKARKLGKNGNFDKKDASVSSENEDMVRSEGDFNNWFPPNNLIDTTGNGRQIGKLMVTNTEIAKGSNGTIVLEGVYEGRLVAVKRLVKTHHDVAFKEVQNLIASDRHQNIVRWYGVEYDQDFVYLSLERCTCSLDDLIQICSDPSLNTLLSLDEDAGPMIDYKLRLESLKNVISDLNLWKKNSRPSPLLLGLMRDMVAGLEHLHELGIIHRDLKPQNVLITKQKSVRAKLSDMGISKRLLKDMSSLGHHATGCGSSGWQAPEQLLHGRQTRAIDLFSLGCVIFFCLTGGRHPFGDRFERDVNIVRNQMDLFLVEGIPEAVDLISQLLNPNPDLRPRASEVLQHPLFWSSEVRLSFLRDTSDRVELEDRENHSDLLEALESTAPLALGGKWDEKLDPAFITNIGQYRRYKYDSVRDLLRVMRNKLNHYRELPKEIQELIGSVPEGFDNYFASRFPRLLTEVYRVISQYCREEEGFRKYFKSHVDRTSPPPTVKYFSTPYGGHTLPRLPLLVDGAPLQLVFFLLSPQNPISGRVITPRHFHEICYPVVPVSPSASQAASSMAAARVWIKPTSNFRPSFTTTKCIDWIDKTNNVVRVSGVGATNSHSFDETSLHMEQGKSKRIQLMNFMEGRGIRANYQTYLWLLEGCLTSGSLFETMRLHCRILKSGFDGEPLLIDSLVDNYFRHGDKHEAVKVFDENSNRSVFSWNKIIHVFVAQKLNFQVFGLFRRMLAEGVTPNEYTFAGVLKACVGGNVAFNYVKQVHSRTIYYGFDSSPLVANLLIDLYSKNGYIESAKKVFNCLYMKDIVTWVAMISGLSQNGLEEEAILLFCDMRASEIFPTPYVLSSVLSASTKIQLFELGEQLHCLVIKWGFHSETYVCNALVALYSRSRKLISAERIFSTMNSRDGVSYNSLISGLVQQGFTDRALELFTKMQRDCFKPDCITVASLLSACASVGALHKGMQLHSHAIKAGMSADIIVEGSLLDLYSKCADVETAHKFFLTTETENIVLWNVMLVAYGQLDNLSDSFEIFRQMKIEGMIPNQFTYPSILRTCTSLGALYLGEQIHTHVIKTGFQLNVYVCSVLIDMYAKHGQLALALRILRRLPEDDVVSWTAMIAGYVQHDMFSEALQLFEEMEYRGIQSDNIGFSSAISACAGIRALRQGQQIHAQSYVYGFGADLSINNALISLYARCGRIQEAYLAFEKIGDKNNISWNSLVSGLAQSGYFEEALQVFVRMLRTEAEVNMFTYGSAISAAASLANIKQGQQIHAMVLKTGYDSEREVSNSLITLYAKSGSIIDAWREFNDMSEKDVISWNAMITGYSQHGCGMEALRLFEEMKVCGIMPNHVTFVGVLSACSHIGLVKEGLDYFESMYKMHDLVPKSEHYVCVVDLLGRAGQLDRAVEYIEEMPIPADATIWRTLLSACIIHKNIEIGERAAHHLLELEPEDSATYVLISNIYAVSRKWIHRDWSRKLMKDRGVKKEPGRSWIEVKNTVHAFYAGDKLHPLTNQIYEYLGHLNRRTSEIGYVQDSFSLLNESEQGQKDPIMHVHSEKLAIAFGLLSLDNNIPIRGGGLQVFKNSFGCSTRITQYALGDCFVPNNQQMLYIFNLISTYASSSLFCKPFLQSHHLNQINSIKTIELLQWGKLCFTPMVVDEINASDFPVMKRNPMFSSHQHFRFSNELNPAAGKLIHKHTSDLSSPA</sequence>
<dbReference type="GO" id="GO:0009451">
    <property type="term" value="P:RNA modification"/>
    <property type="evidence" value="ECO:0007669"/>
    <property type="project" value="InterPro"/>
</dbReference>
<keyword evidence="7 29" id="KW-0732">Signal</keyword>
<feature type="domain" description="Protein kinase" evidence="30">
    <location>
        <begin position="515"/>
        <end position="805"/>
    </location>
</feature>
<keyword evidence="10" id="KW-0418">Kinase</keyword>
<feature type="transmembrane region" description="Helical" evidence="28">
    <location>
        <begin position="403"/>
        <end position="427"/>
    </location>
</feature>
<dbReference type="GO" id="GO:0034976">
    <property type="term" value="P:response to endoplasmic reticulum stress"/>
    <property type="evidence" value="ECO:0007669"/>
    <property type="project" value="UniProtKB-ARBA"/>
</dbReference>
<keyword evidence="4" id="KW-0507">mRNA processing</keyword>
<proteinExistence type="predicted"/>
<dbReference type="PANTHER" id="PTHR47926">
    <property type="entry name" value="PENTATRICOPEPTIDE REPEAT-CONTAINING PROTEIN"/>
    <property type="match status" value="1"/>
</dbReference>
<comment type="catalytic activity">
    <reaction evidence="24">
        <text>L-threonyl-[protein] + ATP = O-phospho-L-threonyl-[protein] + ADP + H(+)</text>
        <dbReference type="Rhea" id="RHEA:46608"/>
        <dbReference type="Rhea" id="RHEA-COMP:11060"/>
        <dbReference type="Rhea" id="RHEA-COMP:11605"/>
        <dbReference type="ChEBI" id="CHEBI:15378"/>
        <dbReference type="ChEBI" id="CHEBI:30013"/>
        <dbReference type="ChEBI" id="CHEBI:30616"/>
        <dbReference type="ChEBI" id="CHEBI:61977"/>
        <dbReference type="ChEBI" id="CHEBI:456216"/>
        <dbReference type="EC" id="2.7.11.1"/>
    </reaction>
</comment>
<keyword evidence="23" id="KW-0511">Multifunctional enzyme</keyword>
<dbReference type="FunFam" id="1.20.1440.180:FF:000002">
    <property type="entry name" value="Serine/threonine-protein kinase/endoribonuclease IRE1"/>
    <property type="match status" value="1"/>
</dbReference>
<keyword evidence="11" id="KW-0378">Hydrolase</keyword>
<keyword evidence="20" id="KW-0325">Glycoprotein</keyword>
<dbReference type="OrthoDB" id="185373at2759"/>
<dbReference type="Gene3D" id="1.10.510.10">
    <property type="entry name" value="Transferase(Phosphotransferase) domain 1"/>
    <property type="match status" value="1"/>
</dbReference>
<keyword evidence="5" id="KW-0808">Transferase</keyword>
<evidence type="ECO:0000256" key="29">
    <source>
        <dbReference type="SAM" id="SignalP"/>
    </source>
</evidence>
<dbReference type="EC" id="2.7.11.1" evidence="2"/>
<evidence type="ECO:0000256" key="22">
    <source>
        <dbReference type="ARBA" id="ARBA00023230"/>
    </source>
</evidence>
<evidence type="ECO:0000256" key="5">
    <source>
        <dbReference type="ARBA" id="ARBA00022679"/>
    </source>
</evidence>
<evidence type="ECO:0000256" key="13">
    <source>
        <dbReference type="ARBA" id="ARBA00022840"/>
    </source>
</evidence>
<dbReference type="Pfam" id="PF13812">
    <property type="entry name" value="PPR_3"/>
    <property type="match status" value="1"/>
</dbReference>
<gene>
    <name evidence="32" type="ORF">E6C27_scaffold253G00610</name>
</gene>
<comment type="catalytic activity">
    <reaction evidence="25">
        <text>L-seryl-[protein] + ATP = O-phospho-L-seryl-[protein] + ADP + H(+)</text>
        <dbReference type="Rhea" id="RHEA:17989"/>
        <dbReference type="Rhea" id="RHEA-COMP:9863"/>
        <dbReference type="Rhea" id="RHEA-COMP:11604"/>
        <dbReference type="ChEBI" id="CHEBI:15378"/>
        <dbReference type="ChEBI" id="CHEBI:29999"/>
        <dbReference type="ChEBI" id="CHEBI:30616"/>
        <dbReference type="ChEBI" id="CHEBI:83421"/>
        <dbReference type="ChEBI" id="CHEBI:456216"/>
        <dbReference type="EC" id="2.7.11.1"/>
    </reaction>
</comment>
<evidence type="ECO:0000256" key="7">
    <source>
        <dbReference type="ARBA" id="ARBA00022729"/>
    </source>
</evidence>
<keyword evidence="13" id="KW-0067">ATP-binding</keyword>
<dbReference type="InterPro" id="IPR011009">
    <property type="entry name" value="Kinase-like_dom_sf"/>
</dbReference>
<dbReference type="FunFam" id="1.25.40.10:FF:000366">
    <property type="entry name" value="Pentatricopeptide (PPR) repeat-containing protein"/>
    <property type="match status" value="1"/>
</dbReference>
<feature type="domain" description="KEN" evidence="31">
    <location>
        <begin position="808"/>
        <end position="939"/>
    </location>
</feature>
<keyword evidence="6 28" id="KW-0812">Transmembrane</keyword>
<evidence type="ECO:0000256" key="21">
    <source>
        <dbReference type="ARBA" id="ARBA00023187"/>
    </source>
</evidence>
<dbReference type="PANTHER" id="PTHR47926:SF533">
    <property type="entry name" value="DYW DOMAIN-CONTAINING PROTEIN"/>
    <property type="match status" value="1"/>
</dbReference>
<evidence type="ECO:0000256" key="6">
    <source>
        <dbReference type="ARBA" id="ARBA00022692"/>
    </source>
</evidence>
<dbReference type="NCBIfam" id="TIGR00756">
    <property type="entry name" value="PPR"/>
    <property type="match status" value="6"/>
</dbReference>
<dbReference type="InterPro" id="IPR010513">
    <property type="entry name" value="KEN_dom"/>
</dbReference>
<keyword evidence="15 28" id="KW-1133">Transmembrane helix</keyword>
<dbReference type="FunFam" id="1.25.40.10:FF:000031">
    <property type="entry name" value="Pentatricopeptide repeat-containing protein mitochondrial"/>
    <property type="match status" value="1"/>
</dbReference>
<protein>
    <recommendedName>
        <fullName evidence="2">non-specific serine/threonine protein kinase</fullName>
        <ecNumber evidence="2">2.7.11.1</ecNumber>
    </recommendedName>
</protein>
<evidence type="ECO:0000313" key="32">
    <source>
        <dbReference type="EMBL" id="KAA0025572.1"/>
    </source>
</evidence>